<feature type="domain" description="RNA polymerase sigma-70 region 2" evidence="6">
    <location>
        <begin position="10"/>
        <end position="74"/>
    </location>
</feature>
<proteinExistence type="inferred from homology"/>
<reference evidence="9" key="1">
    <citation type="journal article" date="2019" name="Int. J. Syst. Evol. Microbiol.">
        <title>The Global Catalogue of Microorganisms (GCM) 10K type strain sequencing project: providing services to taxonomists for standard genome sequencing and annotation.</title>
        <authorList>
            <consortium name="The Broad Institute Genomics Platform"/>
            <consortium name="The Broad Institute Genome Sequencing Center for Infectious Disease"/>
            <person name="Wu L."/>
            <person name="Ma J."/>
        </authorList>
    </citation>
    <scope>NUCLEOTIDE SEQUENCE [LARGE SCALE GENOMIC DNA]</scope>
    <source>
        <strain evidence="9">JCM 18537</strain>
    </source>
</reference>
<dbReference type="Pfam" id="PF04542">
    <property type="entry name" value="Sigma70_r2"/>
    <property type="match status" value="1"/>
</dbReference>
<dbReference type="InterPro" id="IPR007627">
    <property type="entry name" value="RNA_pol_sigma70_r2"/>
</dbReference>
<dbReference type="SUPFAM" id="SSF88659">
    <property type="entry name" value="Sigma3 and sigma4 domains of RNA polymerase sigma factors"/>
    <property type="match status" value="1"/>
</dbReference>
<keyword evidence="5" id="KW-0804">Transcription</keyword>
<evidence type="ECO:0000256" key="4">
    <source>
        <dbReference type="ARBA" id="ARBA00023125"/>
    </source>
</evidence>
<dbReference type="InterPro" id="IPR014284">
    <property type="entry name" value="RNA_pol_sigma-70_dom"/>
</dbReference>
<evidence type="ECO:0000259" key="7">
    <source>
        <dbReference type="Pfam" id="PF08281"/>
    </source>
</evidence>
<organism evidence="8 9">
    <name type="scientific">Microbacterium gilvum</name>
    <dbReference type="NCBI Taxonomy" id="1336204"/>
    <lineage>
        <taxon>Bacteria</taxon>
        <taxon>Bacillati</taxon>
        <taxon>Actinomycetota</taxon>
        <taxon>Actinomycetes</taxon>
        <taxon>Micrococcales</taxon>
        <taxon>Microbacteriaceae</taxon>
        <taxon>Microbacterium</taxon>
    </lineage>
</organism>
<dbReference type="InterPro" id="IPR013324">
    <property type="entry name" value="RNA_pol_sigma_r3/r4-like"/>
</dbReference>
<dbReference type="PANTHER" id="PTHR43133:SF8">
    <property type="entry name" value="RNA POLYMERASE SIGMA FACTOR HI_1459-RELATED"/>
    <property type="match status" value="1"/>
</dbReference>
<keyword evidence="9" id="KW-1185">Reference proteome</keyword>
<dbReference type="Pfam" id="PF08281">
    <property type="entry name" value="Sigma70_r4_2"/>
    <property type="match status" value="1"/>
</dbReference>
<evidence type="ECO:0000256" key="5">
    <source>
        <dbReference type="ARBA" id="ARBA00023163"/>
    </source>
</evidence>
<keyword evidence="3" id="KW-0731">Sigma factor</keyword>
<keyword evidence="4" id="KW-0238">DNA-binding</keyword>
<dbReference type="InterPro" id="IPR013325">
    <property type="entry name" value="RNA_pol_sigma_r2"/>
</dbReference>
<evidence type="ECO:0000313" key="9">
    <source>
        <dbReference type="Proteomes" id="UP001501645"/>
    </source>
</evidence>
<evidence type="ECO:0000313" key="8">
    <source>
        <dbReference type="EMBL" id="GAA4765473.1"/>
    </source>
</evidence>
<dbReference type="Gene3D" id="1.10.10.10">
    <property type="entry name" value="Winged helix-like DNA-binding domain superfamily/Winged helix DNA-binding domain"/>
    <property type="match status" value="1"/>
</dbReference>
<evidence type="ECO:0000256" key="1">
    <source>
        <dbReference type="ARBA" id="ARBA00010641"/>
    </source>
</evidence>
<dbReference type="SUPFAM" id="SSF88946">
    <property type="entry name" value="Sigma2 domain of RNA polymerase sigma factors"/>
    <property type="match status" value="1"/>
</dbReference>
<dbReference type="RefSeq" id="WP_345435698.1">
    <property type="nucleotide sequence ID" value="NZ_BAABKO010000001.1"/>
</dbReference>
<dbReference type="PANTHER" id="PTHR43133">
    <property type="entry name" value="RNA POLYMERASE ECF-TYPE SIGMA FACTO"/>
    <property type="match status" value="1"/>
</dbReference>
<sequence>MGRREVFSVLFDQFYGPVVRYVERRVHNTAIAEELAAETFEVAWRRLDPDSPPGLPWLYRTAANQILNHRRRLDTTRNVEVALASDGERDDRLDDERMDVVRAIRSLPDREREAIALTYWEGLAPHEVAEVLGCRVDAVWKALSRGRARLRRLLSDGEVTARAR</sequence>
<protein>
    <submittedName>
        <fullName evidence="8">RNA polymerase sigma factor</fullName>
    </submittedName>
</protein>
<feature type="domain" description="RNA polymerase sigma factor 70 region 4 type 2" evidence="7">
    <location>
        <begin position="98"/>
        <end position="150"/>
    </location>
</feature>
<dbReference type="InterPro" id="IPR013249">
    <property type="entry name" value="RNA_pol_sigma70_r4_t2"/>
</dbReference>
<evidence type="ECO:0000259" key="6">
    <source>
        <dbReference type="Pfam" id="PF04542"/>
    </source>
</evidence>
<dbReference type="EMBL" id="BAABKO010000001">
    <property type="protein sequence ID" value="GAA4765473.1"/>
    <property type="molecule type" value="Genomic_DNA"/>
</dbReference>
<name>A0ABP8ZUY6_9MICO</name>
<dbReference type="Gene3D" id="1.10.1740.10">
    <property type="match status" value="1"/>
</dbReference>
<keyword evidence="2" id="KW-0805">Transcription regulation</keyword>
<evidence type="ECO:0000256" key="3">
    <source>
        <dbReference type="ARBA" id="ARBA00023082"/>
    </source>
</evidence>
<comment type="similarity">
    <text evidence="1">Belongs to the sigma-70 factor family. ECF subfamily.</text>
</comment>
<accession>A0ABP8ZUY6</accession>
<gene>
    <name evidence="8" type="ORF">GCM10023351_05490</name>
</gene>
<dbReference type="InterPro" id="IPR036388">
    <property type="entry name" value="WH-like_DNA-bd_sf"/>
</dbReference>
<comment type="caution">
    <text evidence="8">The sequence shown here is derived from an EMBL/GenBank/DDBJ whole genome shotgun (WGS) entry which is preliminary data.</text>
</comment>
<evidence type="ECO:0000256" key="2">
    <source>
        <dbReference type="ARBA" id="ARBA00023015"/>
    </source>
</evidence>
<dbReference type="InterPro" id="IPR039425">
    <property type="entry name" value="RNA_pol_sigma-70-like"/>
</dbReference>
<dbReference type="NCBIfam" id="TIGR02937">
    <property type="entry name" value="sigma70-ECF"/>
    <property type="match status" value="1"/>
</dbReference>
<dbReference type="Proteomes" id="UP001501645">
    <property type="component" value="Unassembled WGS sequence"/>
</dbReference>